<keyword evidence="1" id="KW-0788">Thiol protease</keyword>
<keyword evidence="1" id="KW-0378">Hydrolase</keyword>
<feature type="transmembrane region" description="Helical" evidence="3">
    <location>
        <begin position="924"/>
        <end position="946"/>
    </location>
</feature>
<keyword evidence="3" id="KW-0472">Membrane</keyword>
<accession>A0A0G4IFP0</accession>
<evidence type="ECO:0000256" key="3">
    <source>
        <dbReference type="SAM" id="Phobius"/>
    </source>
</evidence>
<dbReference type="InterPro" id="IPR038765">
    <property type="entry name" value="Papain-like_cys_pep_sf"/>
</dbReference>
<protein>
    <recommendedName>
        <fullName evidence="4">Calpain catalytic domain-containing protein</fullName>
    </recommendedName>
</protein>
<dbReference type="PROSITE" id="PS50203">
    <property type="entry name" value="CALPAIN_CAT"/>
    <property type="match status" value="1"/>
</dbReference>
<keyword evidence="1" id="KW-0645">Protease</keyword>
<feature type="active site" evidence="1">
    <location>
        <position position="766"/>
    </location>
</feature>
<evidence type="ECO:0000256" key="2">
    <source>
        <dbReference type="SAM" id="MobiDB-lite"/>
    </source>
</evidence>
<name>A0A0G4IFP0_9ALVE</name>
<dbReference type="GO" id="GO:0004198">
    <property type="term" value="F:calcium-dependent cysteine-type endopeptidase activity"/>
    <property type="evidence" value="ECO:0007669"/>
    <property type="project" value="InterPro"/>
</dbReference>
<feature type="region of interest" description="Disordered" evidence="2">
    <location>
        <begin position="379"/>
        <end position="403"/>
    </location>
</feature>
<evidence type="ECO:0000259" key="4">
    <source>
        <dbReference type="PROSITE" id="PS50203"/>
    </source>
</evidence>
<feature type="active site" evidence="1">
    <location>
        <position position="804"/>
    </location>
</feature>
<dbReference type="EMBL" id="CDMZ01005925">
    <property type="protein sequence ID" value="CEM55936.1"/>
    <property type="molecule type" value="Genomic_DNA"/>
</dbReference>
<feature type="active site" evidence="1">
    <location>
        <position position="580"/>
    </location>
</feature>
<evidence type="ECO:0000256" key="1">
    <source>
        <dbReference type="PROSITE-ProRule" id="PRU00239"/>
    </source>
</evidence>
<keyword evidence="3" id="KW-0812">Transmembrane</keyword>
<evidence type="ECO:0000313" key="5">
    <source>
        <dbReference type="EMBL" id="CEM55936.1"/>
    </source>
</evidence>
<dbReference type="GO" id="GO:0006508">
    <property type="term" value="P:proteolysis"/>
    <property type="evidence" value="ECO:0007669"/>
    <property type="project" value="UniProtKB-KW"/>
</dbReference>
<proteinExistence type="predicted"/>
<feature type="domain" description="Calpain catalytic" evidence="4">
    <location>
        <begin position="512"/>
        <end position="844"/>
    </location>
</feature>
<gene>
    <name evidence="5" type="ORF">Cvel_13954</name>
</gene>
<dbReference type="InterPro" id="IPR001300">
    <property type="entry name" value="Peptidase_C2_calpain_cat"/>
</dbReference>
<dbReference type="SUPFAM" id="SSF54001">
    <property type="entry name" value="Cysteine proteinases"/>
    <property type="match status" value="1"/>
</dbReference>
<reference evidence="5" key="1">
    <citation type="submission" date="2014-11" db="EMBL/GenBank/DDBJ databases">
        <authorList>
            <person name="Otto D Thomas"/>
            <person name="Naeem Raeece"/>
        </authorList>
    </citation>
    <scope>NUCLEOTIDE SEQUENCE</scope>
</reference>
<dbReference type="AlphaFoldDB" id="A0A0G4IFP0"/>
<sequence length="948" mass="105649">MKSRVLPSLQAIFFLFLLPSNSLRLFGPRLLDRRQPASLCGSGHCQVRTFQRQTSFDGEDGRPRRLEGISFVLSPRSRDGDGDGNGDGKPAEAAWKPSALTFCVGPLLTSLPQCLLDLLIPPLADPPASSDLDTDSPFLSVPLPFSQLPVSASGAFESSELRGGHGTAFFVLEEDPQTLQAGGNGGSLGALGGEGFCREIFLSREGDDHMNKDIDREETGENRKRVDFVTEKKSCVEGTHDPHEHRDVAPLIFSSSPSRVAAFLRRAAALWCEVSVYSGPERSHVLGGEGLQSAAWDVSVSRGICGVEESVSLLGCGLSGFLLRGLSCLFCRLGKGGGRGGLLGQLVQREEGSMVEELKGSDSCVERLCRTGSEGEREERRCESGEGRQEGSGRGRGEGGKTAQAHERKSLACSRFSRDLCGSLWVEELFLSCWKEKGKFSAESLRKIAVQSLGGRVQKEAENGKKKSFETKFESASERLKMQWVGSSLEDTKETRLFLSAFLESLRERKLKFEDPFFSPWEKEVVCKNRTFGGIETVHTVSGNITQWEEMNRERVGEFRGLCAECPHFSDVVQKQTPTCMEFSFWMSLVALRPDVFIEKETFPLGDTLRDTGAVVVRFWSSCLHQWRLVLVDDLVFSDYTPHVLPRGGRMACWPVMLFKALAKVEGSFEGLGAEGQLQGVRENGRYLLGPADEEGAEEVDLLFEDKVRKPLKRWEREGVLLKNQLRLRDSVEGLRFLGKRGFAMTVTFQFWLTYWWHKWNVQANHEYAFVGILPSPSRCSKRDGEGQTESLAGVAEDLYLFANPWGETRRERVEGPFGMESDEWKELSPYVRRWIFERVMAKGVQAPEGVCEDNLGSWAERPSAFVLPASDVCTGVWELSVFGPDRTRKQYVRDVPNAPKDNWLQVSIRPFFMVTFAHDRLKALSVFAALLIVGCIGFLFSPFNVDT</sequence>
<keyword evidence="3" id="KW-1133">Transmembrane helix</keyword>
<dbReference type="VEuPathDB" id="CryptoDB:Cvel_13954"/>
<organism evidence="5">
    <name type="scientific">Chromera velia CCMP2878</name>
    <dbReference type="NCBI Taxonomy" id="1169474"/>
    <lineage>
        <taxon>Eukaryota</taxon>
        <taxon>Sar</taxon>
        <taxon>Alveolata</taxon>
        <taxon>Colpodellida</taxon>
        <taxon>Chromeraceae</taxon>
        <taxon>Chromera</taxon>
    </lineage>
</organism>